<dbReference type="Gene3D" id="1.10.340.70">
    <property type="match status" value="1"/>
</dbReference>
<evidence type="ECO:0000256" key="1">
    <source>
        <dbReference type="ARBA" id="ARBA00009275"/>
    </source>
</evidence>
<keyword evidence="5" id="KW-1185">Reference proteome</keyword>
<dbReference type="PANTHER" id="PTHR46363">
    <property type="entry name" value="DEOXYRIBONUCLEASE TATDN2-RELATED"/>
    <property type="match status" value="1"/>
</dbReference>
<protein>
    <submittedName>
        <fullName evidence="4">TatD</fullName>
        <ecNumber evidence="4">3.1.21.-</ecNumber>
    </submittedName>
</protein>
<feature type="domain" description="Integrase zinc-binding" evidence="2">
    <location>
        <begin position="164"/>
        <end position="209"/>
    </location>
</feature>
<dbReference type="SUPFAM" id="SSF51556">
    <property type="entry name" value="Metallo-dependent hydrolases"/>
    <property type="match status" value="1"/>
</dbReference>
<dbReference type="Pfam" id="PF01026">
    <property type="entry name" value="TatD_DNase"/>
    <property type="match status" value="1"/>
</dbReference>
<dbReference type="InterPro" id="IPR041588">
    <property type="entry name" value="Integrase_H2C2"/>
</dbReference>
<name>A0A6J8DHP0_MYTCO</name>
<dbReference type="PANTHER" id="PTHR46363:SF1">
    <property type="entry name" value="DEOXYRIBONUCLEASE TATDN2-RELATED"/>
    <property type="match status" value="1"/>
</dbReference>
<dbReference type="EMBL" id="CACVKT020007353">
    <property type="protein sequence ID" value="CAC5407101.1"/>
    <property type="molecule type" value="Genomic_DNA"/>
</dbReference>
<sequence>MIIQHRPGKKHANADGLSRIPDNLEACDYYSAGAKLECLPCGGCDYCCRAQRSWGQFETDIDDVIPLAMRKVAETDVNNAQKDHYNWMEGRSPRDIIAEQEKDSDLCRIIQWLKNYQVPSEFELQLCSPAAKHWKSCNSQLKFKDGVLVYEWLDTVPPKLLVMVPKSMKQEVLINCHNTKIAGYFGQQKTYNKLKSRFMWHDLKQVMEEVHSIVRENIQSAQFRQKRDYDTKLFQRTYDVGDAVYRIDSTTKIGESKKLRSLWQGPYLVIKVISPVLYRIQKRKKALVVHHDKLKPCEDRVLPKWLIYARHRLSLGVPQENEDFDIMIQDPDIGHDLSITNGSSVQDVDVNNQVIHTPGSIHSPVVDAEAISSCPFCVTGSAGKKECEHHYRVVSDLNDSFSESDLDETFLYGVEDSEENEYVVRSRNRPKYLDDYVTTFISRMASIERELEYDIGVEIQLEGNRTVVIMGKEMEVLDEMVEEDPKAPQCPLCPFKARHPARHALEKHLPWYYGPQTACWSCSNQERRLEYHGKEHHRAEECFLWDENEYGESWVQLMHGLLWELAAVKKVEYPEGLMEYVSEIMAGVKTNRTFTEQELSLVRLFNRLNGYPVLQGRKLKSKSVYRLHSLIHWNVLVIVFSKLQSDQQHWLKTFEEYKSATGPRTQQRKSKDDNCVLGPTGISLGPLGIKLSGPISIADSHFHLDTLLVRTGCSGFHELSDFGTREYYKTCMMFMVANFCFPSSWPSSLQRTELRKTPSVHFSFGIQPRTVNFSSPSNPHRHLTDLEYLVQSSRTVAIGECGLDTSDRNVNLSKQIEYLEKQLQLAVKNSLPVVIHCRGNDSLHLTLLTSLVNCCPKEQKIHWHCFTSSQEIYLTASRHFINLVFGITPFIFGNRYPNIRDIIKENGIDRLVLELDAPYIQYKEKSNSKPVYCQLCSRGNLQIIKHSSGASL</sequence>
<dbReference type="InterPro" id="IPR032466">
    <property type="entry name" value="Metal_Hydrolase"/>
</dbReference>
<organism evidence="4 5">
    <name type="scientific">Mytilus coruscus</name>
    <name type="common">Sea mussel</name>
    <dbReference type="NCBI Taxonomy" id="42192"/>
    <lineage>
        <taxon>Eukaryota</taxon>
        <taxon>Metazoa</taxon>
        <taxon>Spiralia</taxon>
        <taxon>Lophotrochozoa</taxon>
        <taxon>Mollusca</taxon>
        <taxon>Bivalvia</taxon>
        <taxon>Autobranchia</taxon>
        <taxon>Pteriomorphia</taxon>
        <taxon>Mytilida</taxon>
        <taxon>Mytiloidea</taxon>
        <taxon>Mytilidae</taxon>
        <taxon>Mytilinae</taxon>
        <taxon>Mytilus</taxon>
    </lineage>
</organism>
<evidence type="ECO:0000259" key="3">
    <source>
        <dbReference type="Pfam" id="PF22938"/>
    </source>
</evidence>
<accession>A0A6J8DHP0</accession>
<feature type="domain" description="Integrase p58-like C-terminal" evidence="3">
    <location>
        <begin position="265"/>
        <end position="296"/>
    </location>
</feature>
<gene>
    <name evidence="4" type="ORF">MCOR_40608</name>
</gene>
<dbReference type="InterPro" id="IPR054465">
    <property type="entry name" value="Integrase_p58-like_C"/>
</dbReference>
<dbReference type="AlphaFoldDB" id="A0A6J8DHP0"/>
<reference evidence="4 5" key="1">
    <citation type="submission" date="2020-06" db="EMBL/GenBank/DDBJ databases">
        <authorList>
            <person name="Li R."/>
            <person name="Bekaert M."/>
        </authorList>
    </citation>
    <scope>NUCLEOTIDE SEQUENCE [LARGE SCALE GENOMIC DNA]</scope>
    <source>
        <strain evidence="5">wild</strain>
    </source>
</reference>
<dbReference type="EC" id="3.1.21.-" evidence="4"/>
<evidence type="ECO:0000259" key="2">
    <source>
        <dbReference type="Pfam" id="PF17921"/>
    </source>
</evidence>
<dbReference type="Pfam" id="PF17921">
    <property type="entry name" value="Integrase_H2C2"/>
    <property type="match status" value="1"/>
</dbReference>
<evidence type="ECO:0000313" key="4">
    <source>
        <dbReference type="EMBL" id="CAC5407101.1"/>
    </source>
</evidence>
<proteinExistence type="inferred from homology"/>
<dbReference type="Proteomes" id="UP000507470">
    <property type="component" value="Unassembled WGS sequence"/>
</dbReference>
<dbReference type="Pfam" id="PF22938">
    <property type="entry name" value="Integrase_p58_C"/>
    <property type="match status" value="1"/>
</dbReference>
<evidence type="ECO:0000313" key="5">
    <source>
        <dbReference type="Proteomes" id="UP000507470"/>
    </source>
</evidence>
<comment type="similarity">
    <text evidence="1">Belongs to the metallo-dependent hydrolases superfamily. TatD-type hydrolase family.</text>
</comment>
<dbReference type="OrthoDB" id="6340875at2759"/>
<keyword evidence="4" id="KW-0378">Hydrolase</keyword>
<dbReference type="GO" id="GO:0016788">
    <property type="term" value="F:hydrolase activity, acting on ester bonds"/>
    <property type="evidence" value="ECO:0007669"/>
    <property type="project" value="InterPro"/>
</dbReference>
<dbReference type="InterPro" id="IPR001130">
    <property type="entry name" value="TatD-like"/>
</dbReference>
<dbReference type="Gene3D" id="3.20.20.140">
    <property type="entry name" value="Metal-dependent hydrolases"/>
    <property type="match status" value="1"/>
</dbReference>